<protein>
    <submittedName>
        <fullName evidence="2">Uncharacterized protein</fullName>
    </submittedName>
</protein>
<evidence type="ECO:0000256" key="1">
    <source>
        <dbReference type="SAM" id="MobiDB-lite"/>
    </source>
</evidence>
<dbReference type="Gramene" id="TuG1812G0400000530.01.T01">
    <property type="protein sequence ID" value="TuG1812G0400000530.01.T01"/>
    <property type="gene ID" value="TuG1812G0400000530.01"/>
</dbReference>
<sequence>MIFASLCTHPSPPREQDPRRPEPKIHLQAPTTAPLPMLHLSCSYWHPRRPAYPRRPLACVKMRTWWRSPLQISPRPPFWEKSSMSCTASRMTSKRPREEEEFVYSRKIGL</sequence>
<organism evidence="2 3">
    <name type="scientific">Triticum urartu</name>
    <name type="common">Red wild einkorn</name>
    <name type="synonym">Crithodium urartu</name>
    <dbReference type="NCBI Taxonomy" id="4572"/>
    <lineage>
        <taxon>Eukaryota</taxon>
        <taxon>Viridiplantae</taxon>
        <taxon>Streptophyta</taxon>
        <taxon>Embryophyta</taxon>
        <taxon>Tracheophyta</taxon>
        <taxon>Spermatophyta</taxon>
        <taxon>Magnoliopsida</taxon>
        <taxon>Liliopsida</taxon>
        <taxon>Poales</taxon>
        <taxon>Poaceae</taxon>
        <taxon>BOP clade</taxon>
        <taxon>Pooideae</taxon>
        <taxon>Triticodae</taxon>
        <taxon>Triticeae</taxon>
        <taxon>Triticinae</taxon>
        <taxon>Triticum</taxon>
    </lineage>
</organism>
<dbReference type="EnsemblPlants" id="TuG1812G0400000530.01.T01">
    <property type="protein sequence ID" value="TuG1812G0400000530.01.T01"/>
    <property type="gene ID" value="TuG1812G0400000530.01"/>
</dbReference>
<reference evidence="2" key="2">
    <citation type="submission" date="2018-03" db="EMBL/GenBank/DDBJ databases">
        <title>The Triticum urartu genome reveals the dynamic nature of wheat genome evolution.</title>
        <authorList>
            <person name="Ling H."/>
            <person name="Ma B."/>
            <person name="Shi X."/>
            <person name="Liu H."/>
            <person name="Dong L."/>
            <person name="Sun H."/>
            <person name="Cao Y."/>
            <person name="Gao Q."/>
            <person name="Zheng S."/>
            <person name="Li Y."/>
            <person name="Yu Y."/>
            <person name="Du H."/>
            <person name="Qi M."/>
            <person name="Li Y."/>
            <person name="Yu H."/>
            <person name="Cui Y."/>
            <person name="Wang N."/>
            <person name="Chen C."/>
            <person name="Wu H."/>
            <person name="Zhao Y."/>
            <person name="Zhang J."/>
            <person name="Li Y."/>
            <person name="Zhou W."/>
            <person name="Zhang B."/>
            <person name="Hu W."/>
            <person name="Eijk M."/>
            <person name="Tang J."/>
            <person name="Witsenboer H."/>
            <person name="Zhao S."/>
            <person name="Li Z."/>
            <person name="Zhang A."/>
            <person name="Wang D."/>
            <person name="Liang C."/>
        </authorList>
    </citation>
    <scope>NUCLEOTIDE SEQUENCE [LARGE SCALE GENOMIC DNA]</scope>
    <source>
        <strain evidence="2">cv. G1812</strain>
    </source>
</reference>
<feature type="compositionally biased region" description="Basic and acidic residues" evidence="1">
    <location>
        <begin position="12"/>
        <end position="25"/>
    </location>
</feature>
<proteinExistence type="predicted"/>
<accession>A0A8R7Q2A1</accession>
<keyword evidence="3" id="KW-1185">Reference proteome</keyword>
<reference evidence="2" key="3">
    <citation type="submission" date="2022-06" db="UniProtKB">
        <authorList>
            <consortium name="EnsemblPlants"/>
        </authorList>
    </citation>
    <scope>IDENTIFICATION</scope>
</reference>
<evidence type="ECO:0000313" key="2">
    <source>
        <dbReference type="EnsemblPlants" id="TuG1812G0400000530.01.T01"/>
    </source>
</evidence>
<reference evidence="3" key="1">
    <citation type="journal article" date="2013" name="Nature">
        <title>Draft genome of the wheat A-genome progenitor Triticum urartu.</title>
        <authorList>
            <person name="Ling H.Q."/>
            <person name="Zhao S."/>
            <person name="Liu D."/>
            <person name="Wang J."/>
            <person name="Sun H."/>
            <person name="Zhang C."/>
            <person name="Fan H."/>
            <person name="Li D."/>
            <person name="Dong L."/>
            <person name="Tao Y."/>
            <person name="Gao C."/>
            <person name="Wu H."/>
            <person name="Li Y."/>
            <person name="Cui Y."/>
            <person name="Guo X."/>
            <person name="Zheng S."/>
            <person name="Wang B."/>
            <person name="Yu K."/>
            <person name="Liang Q."/>
            <person name="Yang W."/>
            <person name="Lou X."/>
            <person name="Chen J."/>
            <person name="Feng M."/>
            <person name="Jian J."/>
            <person name="Zhang X."/>
            <person name="Luo G."/>
            <person name="Jiang Y."/>
            <person name="Liu J."/>
            <person name="Wang Z."/>
            <person name="Sha Y."/>
            <person name="Zhang B."/>
            <person name="Wu H."/>
            <person name="Tang D."/>
            <person name="Shen Q."/>
            <person name="Xue P."/>
            <person name="Zou S."/>
            <person name="Wang X."/>
            <person name="Liu X."/>
            <person name="Wang F."/>
            <person name="Yang Y."/>
            <person name="An X."/>
            <person name="Dong Z."/>
            <person name="Zhang K."/>
            <person name="Zhang X."/>
            <person name="Luo M.C."/>
            <person name="Dvorak J."/>
            <person name="Tong Y."/>
            <person name="Wang J."/>
            <person name="Yang H."/>
            <person name="Li Z."/>
            <person name="Wang D."/>
            <person name="Zhang A."/>
            <person name="Wang J."/>
        </authorList>
    </citation>
    <scope>NUCLEOTIDE SEQUENCE</scope>
    <source>
        <strain evidence="3">cv. G1812</strain>
    </source>
</reference>
<dbReference type="AlphaFoldDB" id="A0A8R7Q2A1"/>
<feature type="region of interest" description="Disordered" evidence="1">
    <location>
        <begin position="1"/>
        <end position="30"/>
    </location>
</feature>
<name>A0A8R7Q2A1_TRIUA</name>
<evidence type="ECO:0000313" key="3">
    <source>
        <dbReference type="Proteomes" id="UP000015106"/>
    </source>
</evidence>
<dbReference type="Proteomes" id="UP000015106">
    <property type="component" value="Chromosome 4"/>
</dbReference>